<name>A0ABW0L1T5_9BURK</name>
<dbReference type="PRINTS" id="PR00420">
    <property type="entry name" value="RNGMNOXGNASE"/>
</dbReference>
<dbReference type="InterPro" id="IPR051205">
    <property type="entry name" value="UbiH/COQ6_monooxygenase"/>
</dbReference>
<comment type="pathway">
    <text evidence="2">Cofactor biosynthesis; ubiquinone biosynthesis.</text>
</comment>
<keyword evidence="6" id="KW-0560">Oxidoreductase</keyword>
<evidence type="ECO:0000256" key="6">
    <source>
        <dbReference type="ARBA" id="ARBA00023002"/>
    </source>
</evidence>
<comment type="caution">
    <text evidence="10">The sequence shown here is derived from an EMBL/GenBank/DDBJ whole genome shotgun (WGS) entry which is preliminary data.</text>
</comment>
<dbReference type="InterPro" id="IPR002938">
    <property type="entry name" value="FAD-bd"/>
</dbReference>
<dbReference type="Gene3D" id="3.50.50.60">
    <property type="entry name" value="FAD/NAD(P)-binding domain"/>
    <property type="match status" value="2"/>
</dbReference>
<dbReference type="Proteomes" id="UP001596050">
    <property type="component" value="Unassembled WGS sequence"/>
</dbReference>
<comment type="cofactor">
    <cofactor evidence="1">
        <name>FAD</name>
        <dbReference type="ChEBI" id="CHEBI:57692"/>
    </cofactor>
</comment>
<gene>
    <name evidence="10" type="ORF">ACFPN5_08015</name>
</gene>
<evidence type="ECO:0000259" key="9">
    <source>
        <dbReference type="Pfam" id="PF01494"/>
    </source>
</evidence>
<dbReference type="InterPro" id="IPR036188">
    <property type="entry name" value="FAD/NAD-bd_sf"/>
</dbReference>
<feature type="region of interest" description="Disordered" evidence="8">
    <location>
        <begin position="1"/>
        <end position="20"/>
    </location>
</feature>
<dbReference type="RefSeq" id="WP_379781905.1">
    <property type="nucleotide sequence ID" value="NZ_JBHSMU010000008.1"/>
</dbReference>
<accession>A0ABW0L1T5</accession>
<comment type="similarity">
    <text evidence="3">Belongs to the UbiH/COQ6 family.</text>
</comment>
<dbReference type="PANTHER" id="PTHR43876:SF7">
    <property type="entry name" value="UBIQUINONE BIOSYNTHESIS MONOOXYGENASE COQ6, MITOCHONDRIAL"/>
    <property type="match status" value="1"/>
</dbReference>
<evidence type="ECO:0000313" key="10">
    <source>
        <dbReference type="EMBL" id="MFC5459753.1"/>
    </source>
</evidence>
<dbReference type="GO" id="GO:0004497">
    <property type="term" value="F:monooxygenase activity"/>
    <property type="evidence" value="ECO:0007669"/>
    <property type="project" value="UniProtKB-KW"/>
</dbReference>
<dbReference type="NCBIfam" id="TIGR01988">
    <property type="entry name" value="Ubi-OHases"/>
    <property type="match status" value="1"/>
</dbReference>
<sequence length="423" mass="44711">MTTPTSSTAQYRSAGSTGGSIRSGVHSDVCIVGNGAIAKTAALGFAQAGHSVTLLVPASSPSHGEGAAASSGERPWDVRVYALNHTAHDVLASLKVWGALDLARVAPVDAMAVNGDGKNGGSLGFDAFGAHTGALAWIVEDSNLNNALDAALKFAHNVQVVQGCAVRLSCGPEGAAIELDDGRRVDARLVVGADGRDSWVRGQCDIGIDYRSYHQRAIVTNFSCEKPHHGVAHQWFTCADGVIALLPLPGNRVSLVWSAPETLAAQLMDESMGELAIRLCEYADEPLGTLKPLQPESSKAVPLALVRPHALTAPHVALIGDAAHAVHPLAGHGMNLGFGDIVDLLRVVAEREEHRAIGDDRVLARYARARKEDVLLMQLATDGLERLFSANLEPVRIARNLGLNLLDKLPFVKRQLMAHALGK</sequence>
<evidence type="ECO:0000256" key="5">
    <source>
        <dbReference type="ARBA" id="ARBA00022827"/>
    </source>
</evidence>
<keyword evidence="11" id="KW-1185">Reference proteome</keyword>
<evidence type="ECO:0000313" key="11">
    <source>
        <dbReference type="Proteomes" id="UP001596050"/>
    </source>
</evidence>
<dbReference type="Pfam" id="PF01494">
    <property type="entry name" value="FAD_binding_3"/>
    <property type="match status" value="1"/>
</dbReference>
<organism evidence="10 11">
    <name type="scientific">Massilia niabensis</name>
    <dbReference type="NCBI Taxonomy" id="544910"/>
    <lineage>
        <taxon>Bacteria</taxon>
        <taxon>Pseudomonadati</taxon>
        <taxon>Pseudomonadota</taxon>
        <taxon>Betaproteobacteria</taxon>
        <taxon>Burkholderiales</taxon>
        <taxon>Oxalobacteraceae</taxon>
        <taxon>Telluria group</taxon>
        <taxon>Massilia</taxon>
    </lineage>
</organism>
<dbReference type="SUPFAM" id="SSF51905">
    <property type="entry name" value="FAD/NAD(P)-binding domain"/>
    <property type="match status" value="1"/>
</dbReference>
<evidence type="ECO:0000256" key="8">
    <source>
        <dbReference type="SAM" id="MobiDB-lite"/>
    </source>
</evidence>
<dbReference type="PANTHER" id="PTHR43876">
    <property type="entry name" value="UBIQUINONE BIOSYNTHESIS MONOOXYGENASE COQ6, MITOCHONDRIAL"/>
    <property type="match status" value="1"/>
</dbReference>
<feature type="compositionally biased region" description="Polar residues" evidence="8">
    <location>
        <begin position="1"/>
        <end position="15"/>
    </location>
</feature>
<keyword evidence="7 10" id="KW-0503">Monooxygenase</keyword>
<proteinExistence type="inferred from homology"/>
<evidence type="ECO:0000256" key="3">
    <source>
        <dbReference type="ARBA" id="ARBA00005349"/>
    </source>
</evidence>
<feature type="domain" description="FAD-binding" evidence="9">
    <location>
        <begin position="181"/>
        <end position="371"/>
    </location>
</feature>
<reference evidence="11" key="1">
    <citation type="journal article" date="2019" name="Int. J. Syst. Evol. Microbiol.">
        <title>The Global Catalogue of Microorganisms (GCM) 10K type strain sequencing project: providing services to taxonomists for standard genome sequencing and annotation.</title>
        <authorList>
            <consortium name="The Broad Institute Genomics Platform"/>
            <consortium name="The Broad Institute Genome Sequencing Center for Infectious Disease"/>
            <person name="Wu L."/>
            <person name="Ma J."/>
        </authorList>
    </citation>
    <scope>NUCLEOTIDE SEQUENCE [LARGE SCALE GENOMIC DNA]</scope>
    <source>
        <strain evidence="11">KACC 12649</strain>
    </source>
</reference>
<dbReference type="EMBL" id="JBHSMU010000008">
    <property type="protein sequence ID" value="MFC5459753.1"/>
    <property type="molecule type" value="Genomic_DNA"/>
</dbReference>
<evidence type="ECO:0000256" key="1">
    <source>
        <dbReference type="ARBA" id="ARBA00001974"/>
    </source>
</evidence>
<evidence type="ECO:0000256" key="2">
    <source>
        <dbReference type="ARBA" id="ARBA00004749"/>
    </source>
</evidence>
<evidence type="ECO:0000256" key="7">
    <source>
        <dbReference type="ARBA" id="ARBA00023033"/>
    </source>
</evidence>
<dbReference type="InterPro" id="IPR010971">
    <property type="entry name" value="UbiH/COQ6"/>
</dbReference>
<protein>
    <submittedName>
        <fullName evidence="10">FAD-dependent monooxygenase</fullName>
    </submittedName>
</protein>
<keyword evidence="4" id="KW-0285">Flavoprotein</keyword>
<keyword evidence="5" id="KW-0274">FAD</keyword>
<evidence type="ECO:0000256" key="4">
    <source>
        <dbReference type="ARBA" id="ARBA00022630"/>
    </source>
</evidence>